<feature type="domain" description="Protein kinase" evidence="6">
    <location>
        <begin position="25"/>
        <end position="299"/>
    </location>
</feature>
<sequence length="351" mass="40205">MSSSIQNLDHLKIPLEDILEATNNFSDENFIRQGGFGKIYKGQLKLSGELINIVARRLDTKYGQGNKQFWTEILMLSKLEHDNLVSLVGFCDEKNEKIVINKYAARGSLDSYITDPNFTWGKRLHTCVGIAHALSYIHYDEKRDFSIIHRNIKSSKILLDYFWVPKLSGFNLSMTTVASQRDQICIEDACGTIEYVDPTYVKTGGVTHKSDIYSFAVVLFEVLFGKKAITDKIDIKLTNEAKSRYEKEQLDDWINPDLRKQMDGESLKIFSKLAYDCLNEHRARRPNIDQVILKLEKALDLQRLQTEGAMYLQRLGANPMLDVRALEGTSSDLKIDRSSNQLHYRFSRSTG</sequence>
<dbReference type="Proteomes" id="UP000245207">
    <property type="component" value="Unassembled WGS sequence"/>
</dbReference>
<dbReference type="OrthoDB" id="4062651at2759"/>
<protein>
    <submittedName>
        <fullName evidence="7">Protein kinase-like domain-containing protein</fullName>
    </submittedName>
</protein>
<evidence type="ECO:0000259" key="6">
    <source>
        <dbReference type="PROSITE" id="PS50011"/>
    </source>
</evidence>
<dbReference type="GO" id="GO:0004674">
    <property type="term" value="F:protein serine/threonine kinase activity"/>
    <property type="evidence" value="ECO:0007669"/>
    <property type="project" value="UniProtKB-KW"/>
</dbReference>
<gene>
    <name evidence="7" type="ORF">CTI12_AA198480</name>
</gene>
<keyword evidence="2" id="KW-0808">Transferase</keyword>
<dbReference type="Gene3D" id="3.30.200.20">
    <property type="entry name" value="Phosphorylase Kinase, domain 1"/>
    <property type="match status" value="1"/>
</dbReference>
<dbReference type="InterPro" id="IPR000719">
    <property type="entry name" value="Prot_kinase_dom"/>
</dbReference>
<keyword evidence="1" id="KW-0723">Serine/threonine-protein kinase</keyword>
<name>A0A2U1P3U9_ARTAN</name>
<comment type="caution">
    <text evidence="7">The sequence shown here is derived from an EMBL/GenBank/DDBJ whole genome shotgun (WGS) entry which is preliminary data.</text>
</comment>
<keyword evidence="8" id="KW-1185">Reference proteome</keyword>
<evidence type="ECO:0000256" key="2">
    <source>
        <dbReference type="ARBA" id="ARBA00022679"/>
    </source>
</evidence>
<dbReference type="EMBL" id="PKPP01001734">
    <property type="protein sequence ID" value="PWA80357.1"/>
    <property type="molecule type" value="Genomic_DNA"/>
</dbReference>
<dbReference type="GO" id="GO:0005524">
    <property type="term" value="F:ATP binding"/>
    <property type="evidence" value="ECO:0007669"/>
    <property type="project" value="UniProtKB-KW"/>
</dbReference>
<evidence type="ECO:0000313" key="7">
    <source>
        <dbReference type="EMBL" id="PWA80357.1"/>
    </source>
</evidence>
<dbReference type="Pfam" id="PF07714">
    <property type="entry name" value="PK_Tyr_Ser-Thr"/>
    <property type="match status" value="1"/>
</dbReference>
<dbReference type="InterPro" id="IPR011009">
    <property type="entry name" value="Kinase-like_dom_sf"/>
</dbReference>
<evidence type="ECO:0000313" key="8">
    <source>
        <dbReference type="Proteomes" id="UP000245207"/>
    </source>
</evidence>
<dbReference type="SUPFAM" id="SSF56112">
    <property type="entry name" value="Protein kinase-like (PK-like)"/>
    <property type="match status" value="1"/>
</dbReference>
<evidence type="ECO:0000256" key="1">
    <source>
        <dbReference type="ARBA" id="ARBA00022527"/>
    </source>
</evidence>
<dbReference type="PANTHER" id="PTHR27003:SF383">
    <property type="entry name" value="TYROSINE-PROTEIN KINASE, NON-RECEPTOR JAK_TYK2-RELATED"/>
    <property type="match status" value="1"/>
</dbReference>
<dbReference type="AlphaFoldDB" id="A0A2U1P3U9"/>
<evidence type="ECO:0000256" key="4">
    <source>
        <dbReference type="ARBA" id="ARBA00022777"/>
    </source>
</evidence>
<dbReference type="FunFam" id="3.30.200.20:FF:000039">
    <property type="entry name" value="receptor-like protein kinase FERONIA"/>
    <property type="match status" value="1"/>
</dbReference>
<dbReference type="GO" id="GO:0004714">
    <property type="term" value="F:transmembrane receptor protein tyrosine kinase activity"/>
    <property type="evidence" value="ECO:0007669"/>
    <property type="project" value="InterPro"/>
</dbReference>
<reference evidence="7 8" key="1">
    <citation type="journal article" date="2018" name="Mol. Plant">
        <title>The genome of Artemisia annua provides insight into the evolution of Asteraceae family and artemisinin biosynthesis.</title>
        <authorList>
            <person name="Shen Q."/>
            <person name="Zhang L."/>
            <person name="Liao Z."/>
            <person name="Wang S."/>
            <person name="Yan T."/>
            <person name="Shi P."/>
            <person name="Liu M."/>
            <person name="Fu X."/>
            <person name="Pan Q."/>
            <person name="Wang Y."/>
            <person name="Lv Z."/>
            <person name="Lu X."/>
            <person name="Zhang F."/>
            <person name="Jiang W."/>
            <person name="Ma Y."/>
            <person name="Chen M."/>
            <person name="Hao X."/>
            <person name="Li L."/>
            <person name="Tang Y."/>
            <person name="Lv G."/>
            <person name="Zhou Y."/>
            <person name="Sun X."/>
            <person name="Brodelius P.E."/>
            <person name="Rose J.K.C."/>
            <person name="Tang K."/>
        </authorList>
    </citation>
    <scope>NUCLEOTIDE SEQUENCE [LARGE SCALE GENOMIC DNA]</scope>
    <source>
        <strain evidence="8">cv. Huhao1</strain>
        <tissue evidence="7">Leaf</tissue>
    </source>
</reference>
<dbReference type="GO" id="GO:0005886">
    <property type="term" value="C:plasma membrane"/>
    <property type="evidence" value="ECO:0007669"/>
    <property type="project" value="TreeGrafter"/>
</dbReference>
<dbReference type="PANTHER" id="PTHR27003">
    <property type="entry name" value="OS07G0166700 PROTEIN"/>
    <property type="match status" value="1"/>
</dbReference>
<evidence type="ECO:0000256" key="5">
    <source>
        <dbReference type="ARBA" id="ARBA00022840"/>
    </source>
</evidence>
<proteinExistence type="predicted"/>
<accession>A0A2U1P3U9</accession>
<evidence type="ECO:0000256" key="3">
    <source>
        <dbReference type="ARBA" id="ARBA00022741"/>
    </source>
</evidence>
<keyword evidence="4 7" id="KW-0418">Kinase</keyword>
<organism evidence="7 8">
    <name type="scientific">Artemisia annua</name>
    <name type="common">Sweet wormwood</name>
    <dbReference type="NCBI Taxonomy" id="35608"/>
    <lineage>
        <taxon>Eukaryota</taxon>
        <taxon>Viridiplantae</taxon>
        <taxon>Streptophyta</taxon>
        <taxon>Embryophyta</taxon>
        <taxon>Tracheophyta</taxon>
        <taxon>Spermatophyta</taxon>
        <taxon>Magnoliopsida</taxon>
        <taxon>eudicotyledons</taxon>
        <taxon>Gunneridae</taxon>
        <taxon>Pentapetalae</taxon>
        <taxon>asterids</taxon>
        <taxon>campanulids</taxon>
        <taxon>Asterales</taxon>
        <taxon>Asteraceae</taxon>
        <taxon>Asteroideae</taxon>
        <taxon>Anthemideae</taxon>
        <taxon>Artemisiinae</taxon>
        <taxon>Artemisia</taxon>
    </lineage>
</organism>
<dbReference type="STRING" id="35608.A0A2U1P3U9"/>
<keyword evidence="5" id="KW-0067">ATP-binding</keyword>
<dbReference type="GO" id="GO:0009506">
    <property type="term" value="C:plasmodesma"/>
    <property type="evidence" value="ECO:0007669"/>
    <property type="project" value="TreeGrafter"/>
</dbReference>
<dbReference type="InterPro" id="IPR045272">
    <property type="entry name" value="ANXUR1/2-like"/>
</dbReference>
<dbReference type="InterPro" id="IPR001245">
    <property type="entry name" value="Ser-Thr/Tyr_kinase_cat_dom"/>
</dbReference>
<dbReference type="PROSITE" id="PS50011">
    <property type="entry name" value="PROTEIN_KINASE_DOM"/>
    <property type="match status" value="1"/>
</dbReference>
<dbReference type="SMART" id="SM00220">
    <property type="entry name" value="S_TKc"/>
    <property type="match status" value="1"/>
</dbReference>
<keyword evidence="3" id="KW-0547">Nucleotide-binding</keyword>
<dbReference type="Gene3D" id="1.10.510.10">
    <property type="entry name" value="Transferase(Phosphotransferase) domain 1"/>
    <property type="match status" value="1"/>
</dbReference>